<dbReference type="PANTHER" id="PTHR42794">
    <property type="entry name" value="HEMIN IMPORT ATP-BINDING PROTEIN HMUV"/>
    <property type="match status" value="1"/>
</dbReference>
<dbReference type="PROSITE" id="PS50893">
    <property type="entry name" value="ABC_TRANSPORTER_2"/>
    <property type="match status" value="1"/>
</dbReference>
<evidence type="ECO:0000313" key="7">
    <source>
        <dbReference type="Proteomes" id="UP000184465"/>
    </source>
</evidence>
<dbReference type="Proteomes" id="UP000184465">
    <property type="component" value="Unassembled WGS sequence"/>
</dbReference>
<dbReference type="FunFam" id="3.40.50.300:FF:000134">
    <property type="entry name" value="Iron-enterobactin ABC transporter ATP-binding protein"/>
    <property type="match status" value="1"/>
</dbReference>
<dbReference type="InterPro" id="IPR017871">
    <property type="entry name" value="ABC_transporter-like_CS"/>
</dbReference>
<dbReference type="Gene3D" id="3.40.50.300">
    <property type="entry name" value="P-loop containing nucleotide triphosphate hydrolases"/>
    <property type="match status" value="1"/>
</dbReference>
<keyword evidence="4" id="KW-1278">Translocase</keyword>
<dbReference type="SMART" id="SM00382">
    <property type="entry name" value="AAA"/>
    <property type="match status" value="1"/>
</dbReference>
<dbReference type="CDD" id="cd03214">
    <property type="entry name" value="ABC_Iron-Siderophores_B12_Hemin"/>
    <property type="match status" value="1"/>
</dbReference>
<dbReference type="AlphaFoldDB" id="A0A1M6KV46"/>
<evidence type="ECO:0000256" key="4">
    <source>
        <dbReference type="ARBA" id="ARBA00022967"/>
    </source>
</evidence>
<dbReference type="InterPro" id="IPR003593">
    <property type="entry name" value="AAA+_ATPase"/>
</dbReference>
<dbReference type="GO" id="GO:0016887">
    <property type="term" value="F:ATP hydrolysis activity"/>
    <property type="evidence" value="ECO:0007669"/>
    <property type="project" value="InterPro"/>
</dbReference>
<dbReference type="RefSeq" id="WP_073146845.1">
    <property type="nucleotide sequence ID" value="NZ_FRAG01000004.1"/>
</dbReference>
<keyword evidence="3 6" id="KW-0067">ATP-binding</keyword>
<dbReference type="OrthoDB" id="9799337at2"/>
<protein>
    <submittedName>
        <fullName evidence="6">Iron complex transport system ATP-binding protein</fullName>
    </submittedName>
</protein>
<evidence type="ECO:0000313" key="6">
    <source>
        <dbReference type="EMBL" id="SHJ62732.1"/>
    </source>
</evidence>
<sequence>MFIIENLDFSYGSKKILNDINLKIKKGIFMSIIGPNGSGKTTLINLINGMNTNYSGNIRYLDKDLFEYSIEEKAKNFSIISQRSAIDFPFTCMEIVMMGRNPYKNRLNSLSEKDLGIVIDVMKKTDTFKFANSLITEVSGGELQRIILARALAQNPRVLFLDEAFSAMDISYKINAIRLIKKLVKEEGLTVVSVMHDINVAYKFSDEVCALKQGKVQGFGNPKEIITESFVYDVFDVEVEKINDKGFFVKV</sequence>
<dbReference type="GO" id="GO:0005524">
    <property type="term" value="F:ATP binding"/>
    <property type="evidence" value="ECO:0007669"/>
    <property type="project" value="UniProtKB-KW"/>
</dbReference>
<proteinExistence type="predicted"/>
<name>A0A1M6KV46_PARC5</name>
<evidence type="ECO:0000256" key="1">
    <source>
        <dbReference type="ARBA" id="ARBA00022448"/>
    </source>
</evidence>
<reference evidence="6 7" key="1">
    <citation type="submission" date="2016-11" db="EMBL/GenBank/DDBJ databases">
        <authorList>
            <person name="Jaros S."/>
            <person name="Januszkiewicz K."/>
            <person name="Wedrychowicz H."/>
        </authorList>
    </citation>
    <scope>NUCLEOTIDE SEQUENCE [LARGE SCALE GENOMIC DNA]</scope>
    <source>
        <strain evidence="6 7">DSM 15212</strain>
    </source>
</reference>
<evidence type="ECO:0000259" key="5">
    <source>
        <dbReference type="PROSITE" id="PS50893"/>
    </source>
</evidence>
<dbReference type="STRING" id="1121301.SAMN02745912_00551"/>
<dbReference type="InterPro" id="IPR027417">
    <property type="entry name" value="P-loop_NTPase"/>
</dbReference>
<organism evidence="6 7">
    <name type="scientific">Paramaledivibacter caminithermalis (strain DSM 15212 / CIP 107654 / DViRD3)</name>
    <name type="common">Clostridium caminithermale</name>
    <dbReference type="NCBI Taxonomy" id="1121301"/>
    <lineage>
        <taxon>Bacteria</taxon>
        <taxon>Bacillati</taxon>
        <taxon>Bacillota</taxon>
        <taxon>Clostridia</taxon>
        <taxon>Peptostreptococcales</taxon>
        <taxon>Caminicellaceae</taxon>
        <taxon>Paramaledivibacter</taxon>
    </lineage>
</organism>
<gene>
    <name evidence="6" type="ORF">SAMN02745912_00551</name>
</gene>
<feature type="domain" description="ABC transporter" evidence="5">
    <location>
        <begin position="2"/>
        <end position="238"/>
    </location>
</feature>
<dbReference type="PROSITE" id="PS00211">
    <property type="entry name" value="ABC_TRANSPORTER_1"/>
    <property type="match status" value="1"/>
</dbReference>
<dbReference type="SUPFAM" id="SSF52540">
    <property type="entry name" value="P-loop containing nucleoside triphosphate hydrolases"/>
    <property type="match status" value="1"/>
</dbReference>
<keyword evidence="2" id="KW-0547">Nucleotide-binding</keyword>
<accession>A0A1M6KV46</accession>
<evidence type="ECO:0000256" key="2">
    <source>
        <dbReference type="ARBA" id="ARBA00022741"/>
    </source>
</evidence>
<dbReference type="InterPro" id="IPR003439">
    <property type="entry name" value="ABC_transporter-like_ATP-bd"/>
</dbReference>
<dbReference type="Pfam" id="PF00005">
    <property type="entry name" value="ABC_tran"/>
    <property type="match status" value="1"/>
</dbReference>
<dbReference type="PANTHER" id="PTHR42794:SF1">
    <property type="entry name" value="HEMIN IMPORT ATP-BINDING PROTEIN HMUV"/>
    <property type="match status" value="1"/>
</dbReference>
<keyword evidence="1" id="KW-0813">Transport</keyword>
<keyword evidence="7" id="KW-1185">Reference proteome</keyword>
<dbReference type="EMBL" id="FRAG01000004">
    <property type="protein sequence ID" value="SHJ62732.1"/>
    <property type="molecule type" value="Genomic_DNA"/>
</dbReference>
<evidence type="ECO:0000256" key="3">
    <source>
        <dbReference type="ARBA" id="ARBA00022840"/>
    </source>
</evidence>